<accession>A0A1R3JVL4</accession>
<feature type="compositionally biased region" description="Basic and acidic residues" evidence="1">
    <location>
        <begin position="1"/>
        <end position="10"/>
    </location>
</feature>
<keyword evidence="3" id="KW-1185">Reference proteome</keyword>
<feature type="region of interest" description="Disordered" evidence="1">
    <location>
        <begin position="1"/>
        <end position="20"/>
    </location>
</feature>
<dbReference type="Proteomes" id="UP000188268">
    <property type="component" value="Unassembled WGS sequence"/>
</dbReference>
<dbReference type="AlphaFoldDB" id="A0A1R3JVL4"/>
<gene>
    <name evidence="2" type="ORF">CCACVL1_04058</name>
</gene>
<evidence type="ECO:0000313" key="3">
    <source>
        <dbReference type="Proteomes" id="UP000188268"/>
    </source>
</evidence>
<comment type="caution">
    <text evidence="2">The sequence shown here is derived from an EMBL/GenBank/DDBJ whole genome shotgun (WGS) entry which is preliminary data.</text>
</comment>
<reference evidence="2 3" key="1">
    <citation type="submission" date="2013-09" db="EMBL/GenBank/DDBJ databases">
        <title>Corchorus capsularis genome sequencing.</title>
        <authorList>
            <person name="Alam M."/>
            <person name="Haque M.S."/>
            <person name="Islam M.S."/>
            <person name="Emdad E.M."/>
            <person name="Islam M.M."/>
            <person name="Ahmed B."/>
            <person name="Halim A."/>
            <person name="Hossen Q.M.M."/>
            <person name="Hossain M.Z."/>
            <person name="Ahmed R."/>
            <person name="Khan M.M."/>
            <person name="Islam R."/>
            <person name="Rashid M.M."/>
            <person name="Khan S.A."/>
            <person name="Rahman M.S."/>
            <person name="Alam M."/>
        </authorList>
    </citation>
    <scope>NUCLEOTIDE SEQUENCE [LARGE SCALE GENOMIC DNA]</scope>
    <source>
        <strain evidence="3">cv. CVL-1</strain>
        <tissue evidence="2">Whole seedling</tissue>
    </source>
</reference>
<evidence type="ECO:0000256" key="1">
    <source>
        <dbReference type="SAM" id="MobiDB-lite"/>
    </source>
</evidence>
<evidence type="ECO:0000313" key="2">
    <source>
        <dbReference type="EMBL" id="OMO98811.1"/>
    </source>
</evidence>
<protein>
    <submittedName>
        <fullName evidence="2">Uncharacterized protein</fullName>
    </submittedName>
</protein>
<organism evidence="2 3">
    <name type="scientific">Corchorus capsularis</name>
    <name type="common">Jute</name>
    <dbReference type="NCBI Taxonomy" id="210143"/>
    <lineage>
        <taxon>Eukaryota</taxon>
        <taxon>Viridiplantae</taxon>
        <taxon>Streptophyta</taxon>
        <taxon>Embryophyta</taxon>
        <taxon>Tracheophyta</taxon>
        <taxon>Spermatophyta</taxon>
        <taxon>Magnoliopsida</taxon>
        <taxon>eudicotyledons</taxon>
        <taxon>Gunneridae</taxon>
        <taxon>Pentapetalae</taxon>
        <taxon>rosids</taxon>
        <taxon>malvids</taxon>
        <taxon>Malvales</taxon>
        <taxon>Malvaceae</taxon>
        <taxon>Grewioideae</taxon>
        <taxon>Apeibeae</taxon>
        <taxon>Corchorus</taxon>
    </lineage>
</organism>
<name>A0A1R3JVL4_COCAP</name>
<dbReference type="EMBL" id="AWWV01006999">
    <property type="protein sequence ID" value="OMO98811.1"/>
    <property type="molecule type" value="Genomic_DNA"/>
</dbReference>
<sequence>MEKDEGHQETRALMAAALET</sequence>
<proteinExistence type="predicted"/>